<dbReference type="AlphaFoldDB" id="A0A0S4WQ19"/>
<dbReference type="EMBL" id="LN899820">
    <property type="protein sequence ID" value="CUV53689.1"/>
    <property type="molecule type" value="Genomic_DNA"/>
</dbReference>
<evidence type="ECO:0000313" key="2">
    <source>
        <dbReference type="EMBL" id="CUV53689.1"/>
    </source>
</evidence>
<accession>A0A0S4WQ19</accession>
<feature type="compositionally biased region" description="Basic residues" evidence="1">
    <location>
        <begin position="1"/>
        <end position="11"/>
    </location>
</feature>
<name>A0A0S4WQ19_RALSL</name>
<sequence length="22" mass="2463">MDNKPHNKGLHHAITTANYGKD</sequence>
<reference evidence="2" key="1">
    <citation type="submission" date="2015-10" db="EMBL/GenBank/DDBJ databases">
        <authorList>
            <person name="Gilbert D.G."/>
        </authorList>
    </citation>
    <scope>NUCLEOTIDE SEQUENCE</scope>
    <source>
        <strain evidence="2">Phyl III-seqv23</strain>
    </source>
</reference>
<protein>
    <submittedName>
        <fullName evidence="2">Uncharacterized protein</fullName>
    </submittedName>
</protein>
<evidence type="ECO:0000256" key="1">
    <source>
        <dbReference type="SAM" id="MobiDB-lite"/>
    </source>
</evidence>
<feature type="region of interest" description="Disordered" evidence="1">
    <location>
        <begin position="1"/>
        <end position="22"/>
    </location>
</feature>
<proteinExistence type="predicted"/>
<gene>
    <name evidence="2" type="ORF">RUN215_v1_180012</name>
</gene>
<organism evidence="2">
    <name type="scientific">Ralstonia solanacearum</name>
    <name type="common">Pseudomonas solanacearum</name>
    <dbReference type="NCBI Taxonomy" id="305"/>
    <lineage>
        <taxon>Bacteria</taxon>
        <taxon>Pseudomonadati</taxon>
        <taxon>Pseudomonadota</taxon>
        <taxon>Betaproteobacteria</taxon>
        <taxon>Burkholderiales</taxon>
        <taxon>Burkholderiaceae</taxon>
        <taxon>Ralstonia</taxon>
        <taxon>Ralstonia solanacearum species complex</taxon>
    </lineage>
</organism>